<organism evidence="1 2">
    <name type="scientific">Janibacter limosus</name>
    <dbReference type="NCBI Taxonomy" id="53458"/>
    <lineage>
        <taxon>Bacteria</taxon>
        <taxon>Bacillati</taxon>
        <taxon>Actinomycetota</taxon>
        <taxon>Actinomycetes</taxon>
        <taxon>Micrococcales</taxon>
        <taxon>Intrasporangiaceae</taxon>
        <taxon>Janibacter</taxon>
    </lineage>
</organism>
<name>A0AC61U659_9MICO</name>
<proteinExistence type="predicted"/>
<gene>
    <name evidence="1" type="ORF">LP422_05315</name>
</gene>
<evidence type="ECO:0000313" key="2">
    <source>
        <dbReference type="Proteomes" id="UP001059663"/>
    </source>
</evidence>
<dbReference type="EMBL" id="CP087977">
    <property type="protein sequence ID" value="UUZ45527.1"/>
    <property type="molecule type" value="Genomic_DNA"/>
</dbReference>
<evidence type="ECO:0000313" key="1">
    <source>
        <dbReference type="EMBL" id="UUZ45527.1"/>
    </source>
</evidence>
<dbReference type="Proteomes" id="UP001059663">
    <property type="component" value="Chromosome"/>
</dbReference>
<reference evidence="1" key="1">
    <citation type="submission" date="2021-11" db="EMBL/GenBank/DDBJ databases">
        <title>Study of the species diversity of bacterial strains isolated from a unique natural object - Shulgan-Tash cave (Bashkiria).</title>
        <authorList>
            <person name="Sazanova A.L."/>
            <person name="Chirak E.R."/>
            <person name="Safronova V.I."/>
        </authorList>
    </citation>
    <scope>NUCLEOTIDE SEQUENCE</scope>
    <source>
        <strain evidence="1">P1</strain>
    </source>
</reference>
<sequence>MVKPVAVVVTRSAVTAQELDTWCREGLAPFKRPRRVYFVDELPKTATGKMQRFKVRALVKELEAKEAIS</sequence>
<protein>
    <submittedName>
        <fullName evidence="1">Uncharacterized protein</fullName>
    </submittedName>
</protein>
<accession>A0AC61U659</accession>